<feature type="compositionally biased region" description="Pro residues" evidence="1">
    <location>
        <begin position="33"/>
        <end position="43"/>
    </location>
</feature>
<feature type="compositionally biased region" description="Basic and acidic residues" evidence="1">
    <location>
        <begin position="213"/>
        <end position="222"/>
    </location>
</feature>
<evidence type="ECO:0000256" key="1">
    <source>
        <dbReference type="SAM" id="MobiDB-lite"/>
    </source>
</evidence>
<sequence>MFHFAGALLANQHDDQKERPPPSRPIPVTFPSLVPPDPSPAASPPAWSTGPSSPVSTHFLNLRKPSDVNLDTLSILNVTFRPQCDFETLLSSNDAQAHLPPKAWLEAPNHNQHDVSSSSSQPDVKLLSSGRRVPDRNEFYSRAKELSFNNHDAFSNLSRKPKGERVPLRLAYFRKFWENLDNMAYYWDNSLDEYLPSQPQNVAHDATSVHVSPDNDKCDDSPVGKPVTVDGIKASSQPLQATSREEDPRKKAKTESTTDETSSMPISSTETTSASSTIPAPSISSSRAIPARTVPPKLPWAEDAEPKPPVDLSKGSYRGCRLGNGAEMPVMYQNDCVRAFLEPIAWSFGVTVAPHRRPPVLVMEHVRFPVRMTFAAWRVPQDRIKARQGWNQGPVMGVQCRQETNFGSTGDLQAESVLDATRELGGLLLLAQERSRQGKTETRGGEGKWWSSKHRWGGGPGGEVGEATGASDATPEIETPKPEEKPVVRTKLGSKERRRPSPEEVWKAIRPGNPLWDPKTVYEAIGKDRDSDWDEIYMVSSLNHHISVVKLRIHALYVEFITTGKLPETTPSEPNWCSPQLQRTRWYDLLDMEDRKEAMHGIWGIMSYLLRSEGKSDTPTADA</sequence>
<feature type="compositionally biased region" description="Basic and acidic residues" evidence="1">
    <location>
        <begin position="478"/>
        <end position="504"/>
    </location>
</feature>
<dbReference type="OrthoDB" id="5407653at2759"/>
<feature type="compositionally biased region" description="Basic and acidic residues" evidence="1">
    <location>
        <begin position="243"/>
        <end position="256"/>
    </location>
</feature>
<dbReference type="EMBL" id="CAOQHR010000005">
    <property type="protein sequence ID" value="CAI6334590.1"/>
    <property type="molecule type" value="Genomic_DNA"/>
</dbReference>
<name>A0A9W4UER5_9PLEO</name>
<feature type="compositionally biased region" description="Basic and acidic residues" evidence="1">
    <location>
        <begin position="12"/>
        <end position="21"/>
    </location>
</feature>
<protein>
    <submittedName>
        <fullName evidence="2">Uncharacterized protein</fullName>
    </submittedName>
</protein>
<feature type="region of interest" description="Disordered" evidence="1">
    <location>
        <begin position="205"/>
        <end position="290"/>
    </location>
</feature>
<feature type="compositionally biased region" description="Low complexity" evidence="1">
    <location>
        <begin position="265"/>
        <end position="290"/>
    </location>
</feature>
<reference evidence="2" key="1">
    <citation type="submission" date="2023-01" db="EMBL/GenBank/DDBJ databases">
        <authorList>
            <person name="Van Ghelder C."/>
            <person name="Rancurel C."/>
        </authorList>
    </citation>
    <scope>NUCLEOTIDE SEQUENCE</scope>
    <source>
        <strain evidence="2">CNCM I-4278</strain>
    </source>
</reference>
<dbReference type="AlphaFoldDB" id="A0A9W4UER5"/>
<feature type="compositionally biased region" description="Basic and acidic residues" evidence="1">
    <location>
        <begin position="435"/>
        <end position="446"/>
    </location>
</feature>
<feature type="compositionally biased region" description="Low complexity" evidence="1">
    <location>
        <begin position="44"/>
        <end position="54"/>
    </location>
</feature>
<proteinExistence type="predicted"/>
<evidence type="ECO:0000313" key="2">
    <source>
        <dbReference type="EMBL" id="CAI6334590.1"/>
    </source>
</evidence>
<comment type="caution">
    <text evidence="2">The sequence shown here is derived from an EMBL/GenBank/DDBJ whole genome shotgun (WGS) entry which is preliminary data.</text>
</comment>
<feature type="compositionally biased region" description="Low complexity" evidence="1">
    <location>
        <begin position="465"/>
        <end position="477"/>
    </location>
</feature>
<gene>
    <name evidence="2" type="ORF">PDIGIT_LOCUS7651</name>
</gene>
<keyword evidence="3" id="KW-1185">Reference proteome</keyword>
<organism evidence="2 3">
    <name type="scientific">Periconia digitata</name>
    <dbReference type="NCBI Taxonomy" id="1303443"/>
    <lineage>
        <taxon>Eukaryota</taxon>
        <taxon>Fungi</taxon>
        <taxon>Dikarya</taxon>
        <taxon>Ascomycota</taxon>
        <taxon>Pezizomycotina</taxon>
        <taxon>Dothideomycetes</taxon>
        <taxon>Pleosporomycetidae</taxon>
        <taxon>Pleosporales</taxon>
        <taxon>Massarineae</taxon>
        <taxon>Periconiaceae</taxon>
        <taxon>Periconia</taxon>
    </lineage>
</organism>
<feature type="region of interest" description="Disordered" evidence="1">
    <location>
        <begin position="1"/>
        <end position="54"/>
    </location>
</feature>
<accession>A0A9W4UER5</accession>
<feature type="region of interest" description="Disordered" evidence="1">
    <location>
        <begin position="107"/>
        <end position="129"/>
    </location>
</feature>
<dbReference type="Proteomes" id="UP001152607">
    <property type="component" value="Unassembled WGS sequence"/>
</dbReference>
<feature type="region of interest" description="Disordered" evidence="1">
    <location>
        <begin position="435"/>
        <end position="504"/>
    </location>
</feature>
<evidence type="ECO:0000313" key="3">
    <source>
        <dbReference type="Proteomes" id="UP001152607"/>
    </source>
</evidence>